<dbReference type="GO" id="GO:0009253">
    <property type="term" value="P:peptidoglycan catabolic process"/>
    <property type="evidence" value="ECO:0007669"/>
    <property type="project" value="InterPro"/>
</dbReference>
<dbReference type="SUPFAM" id="SSF55846">
    <property type="entry name" value="N-acetylmuramoyl-L-alanine amidase-like"/>
    <property type="match status" value="1"/>
</dbReference>
<dbReference type="InterPro" id="IPR036505">
    <property type="entry name" value="Amidase/PGRP_sf"/>
</dbReference>
<proteinExistence type="predicted"/>
<evidence type="ECO:0000313" key="6">
    <source>
        <dbReference type="EMBL" id="OXN00516.1"/>
    </source>
</evidence>
<dbReference type="Gene3D" id="3.40.80.10">
    <property type="entry name" value="Peptidoglycan recognition protein-like"/>
    <property type="match status" value="1"/>
</dbReference>
<evidence type="ECO:0000259" key="5">
    <source>
        <dbReference type="SMART" id="SM00644"/>
    </source>
</evidence>
<dbReference type="EC" id="3.5.1.28" evidence="2"/>
<comment type="caution">
    <text evidence="6">The sequence shown here is derived from an EMBL/GenBank/DDBJ whole genome shotgun (WGS) entry which is preliminary data.</text>
</comment>
<dbReference type="EMBL" id="NEWD01000016">
    <property type="protein sequence ID" value="OXN00516.1"/>
    <property type="molecule type" value="Genomic_DNA"/>
</dbReference>
<dbReference type="PANTHER" id="PTHR30417">
    <property type="entry name" value="N-ACETYLMURAMOYL-L-ALANINE AMIDASE AMID"/>
    <property type="match status" value="1"/>
</dbReference>
<dbReference type="GO" id="GO:0071555">
    <property type="term" value="P:cell wall organization"/>
    <property type="evidence" value="ECO:0007669"/>
    <property type="project" value="UniProtKB-KW"/>
</dbReference>
<accession>A0A229VY92</accession>
<name>A0A229VY92_9BIFI</name>
<dbReference type="GO" id="GO:0009254">
    <property type="term" value="P:peptidoglycan turnover"/>
    <property type="evidence" value="ECO:0007669"/>
    <property type="project" value="TreeGrafter"/>
</dbReference>
<evidence type="ECO:0000256" key="2">
    <source>
        <dbReference type="ARBA" id="ARBA00011901"/>
    </source>
</evidence>
<dbReference type="RefSeq" id="WP_233133633.1">
    <property type="nucleotide sequence ID" value="NZ_NEWD01000016.1"/>
</dbReference>
<keyword evidence="4" id="KW-0961">Cell wall biogenesis/degradation</keyword>
<dbReference type="Pfam" id="PF01510">
    <property type="entry name" value="Amidase_2"/>
    <property type="match status" value="1"/>
</dbReference>
<evidence type="ECO:0000256" key="3">
    <source>
        <dbReference type="ARBA" id="ARBA00022801"/>
    </source>
</evidence>
<comment type="catalytic activity">
    <reaction evidence="1">
        <text>Hydrolyzes the link between N-acetylmuramoyl residues and L-amino acid residues in certain cell-wall glycopeptides.</text>
        <dbReference type="EC" id="3.5.1.28"/>
    </reaction>
</comment>
<evidence type="ECO:0000256" key="1">
    <source>
        <dbReference type="ARBA" id="ARBA00001561"/>
    </source>
</evidence>
<dbReference type="PANTHER" id="PTHR30417:SF1">
    <property type="entry name" value="N-ACETYLMURAMOYL-L-ALANINE AMIDASE AMID"/>
    <property type="match status" value="1"/>
</dbReference>
<organism evidence="6 7">
    <name type="scientific">Bifidobacterium vansinderenii</name>
    <dbReference type="NCBI Taxonomy" id="1984871"/>
    <lineage>
        <taxon>Bacteria</taxon>
        <taxon>Bacillati</taxon>
        <taxon>Actinomycetota</taxon>
        <taxon>Actinomycetes</taxon>
        <taxon>Bifidobacteriales</taxon>
        <taxon>Bifidobacteriaceae</taxon>
        <taxon>Bifidobacterium</taxon>
    </lineage>
</organism>
<sequence>MKDWDNLIADENLILTKHYTPGRNGRRIDKVVLHHNGGNLSIRGCYDTWQTRQASAHYQVDANGRIGQLVHDRDTAWHAANGEANRTSIGIEHADISTSPWRISDATLDNGAHLVAAICKVYGLGRPQWGVNVFPHFHYTSTECPASIAGDQRDAYMTRAQQWYDSMVNGADVPAQVPQAAPAAPQDDGRLAVDGSCGPATIRRWQQVMGTTVDGVISGQVVPNQRTYWRPALPTSCVTYGGYGSDLIRRVQAQLGQGQDGLLGPGTIRAIQAHLGVAQDASFGPATVRALQTRLNENRF</sequence>
<gene>
    <name evidence="6" type="ORF">Tam10B_1386</name>
</gene>
<protein>
    <recommendedName>
        <fullName evidence="2">N-acetylmuramoyl-L-alanine amidase</fullName>
        <ecNumber evidence="2">3.5.1.28</ecNumber>
    </recommendedName>
</protein>
<dbReference type="InterPro" id="IPR051206">
    <property type="entry name" value="NAMLAA_amidase_2"/>
</dbReference>
<feature type="domain" description="N-acetylmuramoyl-L-alanine amidase" evidence="5">
    <location>
        <begin position="16"/>
        <end position="156"/>
    </location>
</feature>
<keyword evidence="3" id="KW-0378">Hydrolase</keyword>
<dbReference type="AlphaFoldDB" id="A0A229VY92"/>
<dbReference type="GO" id="GO:0008745">
    <property type="term" value="F:N-acetylmuramoyl-L-alanine amidase activity"/>
    <property type="evidence" value="ECO:0007669"/>
    <property type="project" value="UniProtKB-EC"/>
</dbReference>
<dbReference type="SMART" id="SM00644">
    <property type="entry name" value="Ami_2"/>
    <property type="match status" value="1"/>
</dbReference>
<evidence type="ECO:0000256" key="4">
    <source>
        <dbReference type="ARBA" id="ARBA00023316"/>
    </source>
</evidence>
<keyword evidence="7" id="KW-1185">Reference proteome</keyword>
<evidence type="ECO:0000313" key="7">
    <source>
        <dbReference type="Proteomes" id="UP000215433"/>
    </source>
</evidence>
<dbReference type="InterPro" id="IPR002502">
    <property type="entry name" value="Amidase_domain"/>
</dbReference>
<reference evidence="6 7" key="1">
    <citation type="submission" date="2017-05" db="EMBL/GenBank/DDBJ databases">
        <title>Bifidobacterium vansinderenii sp. nov.</title>
        <authorList>
            <person name="Lugli G.A."/>
            <person name="Duranti S."/>
            <person name="Mangifesta M."/>
        </authorList>
    </citation>
    <scope>NUCLEOTIDE SEQUENCE [LARGE SCALE GENOMIC DNA]</scope>
    <source>
        <strain evidence="6 7">Tam10B</strain>
    </source>
</reference>
<dbReference type="Proteomes" id="UP000215433">
    <property type="component" value="Unassembled WGS sequence"/>
</dbReference>
<dbReference type="CDD" id="cd06583">
    <property type="entry name" value="PGRP"/>
    <property type="match status" value="1"/>
</dbReference>